<sequence>MAKQHRLSLWKDPLQTTRVGNSVATDTNSDLSFTLNVRSAEWSCFSETLGSDHHIIQLTVAHTRKPRGIGMVQITEWGSFRGALHVETTINGVDDWVRKVLDIADQHTKRMQLKEDSPAIDTHLLHLWEEEDIFSKDGTGRN</sequence>
<gene>
    <name evidence="1" type="ORF">HPB51_007536</name>
</gene>
<name>A0A9J6E8D7_RHIMP</name>
<evidence type="ECO:0000313" key="1">
    <source>
        <dbReference type="EMBL" id="KAH8030516.1"/>
    </source>
</evidence>
<dbReference type="AlphaFoldDB" id="A0A9J6E8D7"/>
<keyword evidence="2" id="KW-1185">Reference proteome</keyword>
<protein>
    <recommendedName>
        <fullName evidence="3">Tick transposon</fullName>
    </recommendedName>
</protein>
<organism evidence="1 2">
    <name type="scientific">Rhipicephalus microplus</name>
    <name type="common">Cattle tick</name>
    <name type="synonym">Boophilus microplus</name>
    <dbReference type="NCBI Taxonomy" id="6941"/>
    <lineage>
        <taxon>Eukaryota</taxon>
        <taxon>Metazoa</taxon>
        <taxon>Ecdysozoa</taxon>
        <taxon>Arthropoda</taxon>
        <taxon>Chelicerata</taxon>
        <taxon>Arachnida</taxon>
        <taxon>Acari</taxon>
        <taxon>Parasitiformes</taxon>
        <taxon>Ixodida</taxon>
        <taxon>Ixodoidea</taxon>
        <taxon>Ixodidae</taxon>
        <taxon>Rhipicephalinae</taxon>
        <taxon>Rhipicephalus</taxon>
        <taxon>Boophilus</taxon>
    </lineage>
</organism>
<proteinExistence type="predicted"/>
<evidence type="ECO:0000313" key="2">
    <source>
        <dbReference type="Proteomes" id="UP000821866"/>
    </source>
</evidence>
<evidence type="ECO:0008006" key="3">
    <source>
        <dbReference type="Google" id="ProtNLM"/>
    </source>
</evidence>
<dbReference type="EMBL" id="JABSTU010000005">
    <property type="protein sequence ID" value="KAH8030516.1"/>
    <property type="molecule type" value="Genomic_DNA"/>
</dbReference>
<dbReference type="Proteomes" id="UP000821866">
    <property type="component" value="Chromosome 3"/>
</dbReference>
<reference evidence="1" key="2">
    <citation type="submission" date="2021-09" db="EMBL/GenBank/DDBJ databases">
        <authorList>
            <person name="Jia N."/>
            <person name="Wang J."/>
            <person name="Shi W."/>
            <person name="Du L."/>
            <person name="Sun Y."/>
            <person name="Zhan W."/>
            <person name="Jiang J."/>
            <person name="Wang Q."/>
            <person name="Zhang B."/>
            <person name="Ji P."/>
            <person name="Sakyi L.B."/>
            <person name="Cui X."/>
            <person name="Yuan T."/>
            <person name="Jiang B."/>
            <person name="Yang W."/>
            <person name="Lam T.T.-Y."/>
            <person name="Chang Q."/>
            <person name="Ding S."/>
            <person name="Wang X."/>
            <person name="Zhu J."/>
            <person name="Ruan X."/>
            <person name="Zhao L."/>
            <person name="Wei J."/>
            <person name="Que T."/>
            <person name="Du C."/>
            <person name="Cheng J."/>
            <person name="Dai P."/>
            <person name="Han X."/>
            <person name="Huang E."/>
            <person name="Gao Y."/>
            <person name="Liu J."/>
            <person name="Shao H."/>
            <person name="Ye R."/>
            <person name="Li L."/>
            <person name="Wei W."/>
            <person name="Wang X."/>
            <person name="Wang C."/>
            <person name="Huo Q."/>
            <person name="Li W."/>
            <person name="Guo W."/>
            <person name="Chen H."/>
            <person name="Chen S."/>
            <person name="Zhou L."/>
            <person name="Zhou L."/>
            <person name="Ni X."/>
            <person name="Tian J."/>
            <person name="Zhou Y."/>
            <person name="Sheng Y."/>
            <person name="Liu T."/>
            <person name="Pan Y."/>
            <person name="Xia L."/>
            <person name="Li J."/>
            <person name="Zhao F."/>
            <person name="Cao W."/>
        </authorList>
    </citation>
    <scope>NUCLEOTIDE SEQUENCE</scope>
    <source>
        <strain evidence="1">Rmic-2018</strain>
        <tissue evidence="1">Larvae</tissue>
    </source>
</reference>
<reference evidence="1" key="1">
    <citation type="journal article" date="2020" name="Cell">
        <title>Large-Scale Comparative Analyses of Tick Genomes Elucidate Their Genetic Diversity and Vector Capacities.</title>
        <authorList>
            <consortium name="Tick Genome and Microbiome Consortium (TIGMIC)"/>
            <person name="Jia N."/>
            <person name="Wang J."/>
            <person name="Shi W."/>
            <person name="Du L."/>
            <person name="Sun Y."/>
            <person name="Zhan W."/>
            <person name="Jiang J.F."/>
            <person name="Wang Q."/>
            <person name="Zhang B."/>
            <person name="Ji P."/>
            <person name="Bell-Sakyi L."/>
            <person name="Cui X.M."/>
            <person name="Yuan T.T."/>
            <person name="Jiang B.G."/>
            <person name="Yang W.F."/>
            <person name="Lam T.T."/>
            <person name="Chang Q.C."/>
            <person name="Ding S.J."/>
            <person name="Wang X.J."/>
            <person name="Zhu J.G."/>
            <person name="Ruan X.D."/>
            <person name="Zhao L."/>
            <person name="Wei J.T."/>
            <person name="Ye R.Z."/>
            <person name="Que T.C."/>
            <person name="Du C.H."/>
            <person name="Zhou Y.H."/>
            <person name="Cheng J.X."/>
            <person name="Dai P.F."/>
            <person name="Guo W.B."/>
            <person name="Han X.H."/>
            <person name="Huang E.J."/>
            <person name="Li L.F."/>
            <person name="Wei W."/>
            <person name="Gao Y.C."/>
            <person name="Liu J.Z."/>
            <person name="Shao H.Z."/>
            <person name="Wang X."/>
            <person name="Wang C.C."/>
            <person name="Yang T.C."/>
            <person name="Huo Q.B."/>
            <person name="Li W."/>
            <person name="Chen H.Y."/>
            <person name="Chen S.E."/>
            <person name="Zhou L.G."/>
            <person name="Ni X.B."/>
            <person name="Tian J.H."/>
            <person name="Sheng Y."/>
            <person name="Liu T."/>
            <person name="Pan Y.S."/>
            <person name="Xia L.Y."/>
            <person name="Li J."/>
            <person name="Zhao F."/>
            <person name="Cao W.C."/>
        </authorList>
    </citation>
    <scope>NUCLEOTIDE SEQUENCE</scope>
    <source>
        <strain evidence="1">Rmic-2018</strain>
    </source>
</reference>
<accession>A0A9J6E8D7</accession>
<comment type="caution">
    <text evidence="1">The sequence shown here is derived from an EMBL/GenBank/DDBJ whole genome shotgun (WGS) entry which is preliminary data.</text>
</comment>